<sequence>MAWWNTSNDCLDSIVGGYNLFHTYRKYFSEHIGNAYTYLLAPNNFMAMLEIIKGLQDLDVGLQWLTNYDFDYHPPWAIPYFLKNYAGAEITWKTICGAWVKDDFEGRFWTISIIDRMRQIMWNEPFDITCAAR</sequence>
<protein>
    <submittedName>
        <fullName evidence="1">Uncharacterized protein</fullName>
    </submittedName>
</protein>
<feature type="non-terminal residue" evidence="1">
    <location>
        <position position="133"/>
    </location>
</feature>
<accession>X1KJ73</accession>
<dbReference type="EMBL" id="BARU01040850">
    <property type="protein sequence ID" value="GAH82108.1"/>
    <property type="molecule type" value="Genomic_DNA"/>
</dbReference>
<reference evidence="1" key="1">
    <citation type="journal article" date="2014" name="Front. Microbiol.">
        <title>High frequency of phylogenetically diverse reductive dehalogenase-homologous genes in deep subseafloor sedimentary metagenomes.</title>
        <authorList>
            <person name="Kawai M."/>
            <person name="Futagami T."/>
            <person name="Toyoda A."/>
            <person name="Takaki Y."/>
            <person name="Nishi S."/>
            <person name="Hori S."/>
            <person name="Arai W."/>
            <person name="Tsubouchi T."/>
            <person name="Morono Y."/>
            <person name="Uchiyama I."/>
            <person name="Ito T."/>
            <person name="Fujiyama A."/>
            <person name="Inagaki F."/>
            <person name="Takami H."/>
        </authorList>
    </citation>
    <scope>NUCLEOTIDE SEQUENCE</scope>
    <source>
        <strain evidence="1">Expedition CK06-06</strain>
    </source>
</reference>
<name>X1KJ73_9ZZZZ</name>
<comment type="caution">
    <text evidence="1">The sequence shown here is derived from an EMBL/GenBank/DDBJ whole genome shotgun (WGS) entry which is preliminary data.</text>
</comment>
<evidence type="ECO:0000313" key="1">
    <source>
        <dbReference type="EMBL" id="GAH82108.1"/>
    </source>
</evidence>
<dbReference type="AlphaFoldDB" id="X1KJ73"/>
<gene>
    <name evidence="1" type="ORF">S03H2_63098</name>
</gene>
<organism evidence="1">
    <name type="scientific">marine sediment metagenome</name>
    <dbReference type="NCBI Taxonomy" id="412755"/>
    <lineage>
        <taxon>unclassified sequences</taxon>
        <taxon>metagenomes</taxon>
        <taxon>ecological metagenomes</taxon>
    </lineage>
</organism>
<proteinExistence type="predicted"/>